<feature type="region of interest" description="Disordered" evidence="1">
    <location>
        <begin position="87"/>
        <end position="108"/>
    </location>
</feature>
<gene>
    <name evidence="3" type="ORF">HPB51_026247</name>
</gene>
<reference evidence="3" key="1">
    <citation type="journal article" date="2020" name="Cell">
        <title>Large-Scale Comparative Analyses of Tick Genomes Elucidate Their Genetic Diversity and Vector Capacities.</title>
        <authorList>
            <consortium name="Tick Genome and Microbiome Consortium (TIGMIC)"/>
            <person name="Jia N."/>
            <person name="Wang J."/>
            <person name="Shi W."/>
            <person name="Du L."/>
            <person name="Sun Y."/>
            <person name="Zhan W."/>
            <person name="Jiang J.F."/>
            <person name="Wang Q."/>
            <person name="Zhang B."/>
            <person name="Ji P."/>
            <person name="Bell-Sakyi L."/>
            <person name="Cui X.M."/>
            <person name="Yuan T.T."/>
            <person name="Jiang B.G."/>
            <person name="Yang W.F."/>
            <person name="Lam T.T."/>
            <person name="Chang Q.C."/>
            <person name="Ding S.J."/>
            <person name="Wang X.J."/>
            <person name="Zhu J.G."/>
            <person name="Ruan X.D."/>
            <person name="Zhao L."/>
            <person name="Wei J.T."/>
            <person name="Ye R.Z."/>
            <person name="Que T.C."/>
            <person name="Du C.H."/>
            <person name="Zhou Y.H."/>
            <person name="Cheng J.X."/>
            <person name="Dai P.F."/>
            <person name="Guo W.B."/>
            <person name="Han X.H."/>
            <person name="Huang E.J."/>
            <person name="Li L.F."/>
            <person name="Wei W."/>
            <person name="Gao Y.C."/>
            <person name="Liu J.Z."/>
            <person name="Shao H.Z."/>
            <person name="Wang X."/>
            <person name="Wang C.C."/>
            <person name="Yang T.C."/>
            <person name="Huo Q.B."/>
            <person name="Li W."/>
            <person name="Chen H.Y."/>
            <person name="Chen S.E."/>
            <person name="Zhou L.G."/>
            <person name="Ni X.B."/>
            <person name="Tian J.H."/>
            <person name="Sheng Y."/>
            <person name="Liu T."/>
            <person name="Pan Y.S."/>
            <person name="Xia L.Y."/>
            <person name="Li J."/>
            <person name="Zhao F."/>
            <person name="Cao W.C."/>
        </authorList>
    </citation>
    <scope>NUCLEOTIDE SEQUENCE</scope>
    <source>
        <strain evidence="3">Rmic-2018</strain>
    </source>
</reference>
<name>A0A9J6D817_RHIMP</name>
<keyword evidence="4" id="KW-1185">Reference proteome</keyword>
<dbReference type="EMBL" id="JABSTU010000011">
    <property type="protein sequence ID" value="KAH8010195.1"/>
    <property type="molecule type" value="Genomic_DNA"/>
</dbReference>
<evidence type="ECO:0000256" key="1">
    <source>
        <dbReference type="SAM" id="MobiDB-lite"/>
    </source>
</evidence>
<protein>
    <submittedName>
        <fullName evidence="3">Uncharacterized protein</fullName>
    </submittedName>
</protein>
<proteinExistence type="predicted"/>
<evidence type="ECO:0000313" key="4">
    <source>
        <dbReference type="Proteomes" id="UP000821866"/>
    </source>
</evidence>
<feature type="transmembrane region" description="Helical" evidence="2">
    <location>
        <begin position="56"/>
        <end position="75"/>
    </location>
</feature>
<dbReference type="VEuPathDB" id="VectorBase:LOC119178582"/>
<comment type="caution">
    <text evidence="3">The sequence shown here is derived from an EMBL/GenBank/DDBJ whole genome shotgun (WGS) entry which is preliminary data.</text>
</comment>
<feature type="compositionally biased region" description="Polar residues" evidence="1">
    <location>
        <begin position="97"/>
        <end position="107"/>
    </location>
</feature>
<sequence>MPVHNDGFSDKGVVCKRDDPLRLATSTKTRKSEALSESRIGARKMRNNEAPDMPRGLRSLLLLCCLLALALQGVLCDLGSDASQQDHEQQLLHHNSHQQPPSTTHQQLKAERSGTYYLHDVDNKARFGVAGLGGSGLTILLPILLVLGLFVIIIPIFGLLFTTSLAGGFGAGGFGGGVPGGLYPAASAAGRKWAGADSPLLSQENVIKMVSFVDKALQDFGKQFKQKQS</sequence>
<feature type="transmembrane region" description="Helical" evidence="2">
    <location>
        <begin position="139"/>
        <end position="161"/>
    </location>
</feature>
<keyword evidence="2" id="KW-0812">Transmembrane</keyword>
<evidence type="ECO:0000313" key="3">
    <source>
        <dbReference type="EMBL" id="KAH8010195.1"/>
    </source>
</evidence>
<accession>A0A9J6D817</accession>
<evidence type="ECO:0000256" key="2">
    <source>
        <dbReference type="SAM" id="Phobius"/>
    </source>
</evidence>
<reference evidence="3" key="2">
    <citation type="submission" date="2021-09" db="EMBL/GenBank/DDBJ databases">
        <authorList>
            <person name="Jia N."/>
            <person name="Wang J."/>
            <person name="Shi W."/>
            <person name="Du L."/>
            <person name="Sun Y."/>
            <person name="Zhan W."/>
            <person name="Jiang J."/>
            <person name="Wang Q."/>
            <person name="Zhang B."/>
            <person name="Ji P."/>
            <person name="Sakyi L.B."/>
            <person name="Cui X."/>
            <person name="Yuan T."/>
            <person name="Jiang B."/>
            <person name="Yang W."/>
            <person name="Lam T.T.-Y."/>
            <person name="Chang Q."/>
            <person name="Ding S."/>
            <person name="Wang X."/>
            <person name="Zhu J."/>
            <person name="Ruan X."/>
            <person name="Zhao L."/>
            <person name="Wei J."/>
            <person name="Que T."/>
            <person name="Du C."/>
            <person name="Cheng J."/>
            <person name="Dai P."/>
            <person name="Han X."/>
            <person name="Huang E."/>
            <person name="Gao Y."/>
            <person name="Liu J."/>
            <person name="Shao H."/>
            <person name="Ye R."/>
            <person name="Li L."/>
            <person name="Wei W."/>
            <person name="Wang X."/>
            <person name="Wang C."/>
            <person name="Huo Q."/>
            <person name="Li W."/>
            <person name="Guo W."/>
            <person name="Chen H."/>
            <person name="Chen S."/>
            <person name="Zhou L."/>
            <person name="Zhou L."/>
            <person name="Ni X."/>
            <person name="Tian J."/>
            <person name="Zhou Y."/>
            <person name="Sheng Y."/>
            <person name="Liu T."/>
            <person name="Pan Y."/>
            <person name="Xia L."/>
            <person name="Li J."/>
            <person name="Zhao F."/>
            <person name="Cao W."/>
        </authorList>
    </citation>
    <scope>NUCLEOTIDE SEQUENCE</scope>
    <source>
        <strain evidence="3">Rmic-2018</strain>
        <tissue evidence="3">Larvae</tissue>
    </source>
</reference>
<keyword evidence="2" id="KW-1133">Transmembrane helix</keyword>
<dbReference type="Proteomes" id="UP000821866">
    <property type="component" value="Chromosome 9"/>
</dbReference>
<organism evidence="3 4">
    <name type="scientific">Rhipicephalus microplus</name>
    <name type="common">Cattle tick</name>
    <name type="synonym">Boophilus microplus</name>
    <dbReference type="NCBI Taxonomy" id="6941"/>
    <lineage>
        <taxon>Eukaryota</taxon>
        <taxon>Metazoa</taxon>
        <taxon>Ecdysozoa</taxon>
        <taxon>Arthropoda</taxon>
        <taxon>Chelicerata</taxon>
        <taxon>Arachnida</taxon>
        <taxon>Acari</taxon>
        <taxon>Parasitiformes</taxon>
        <taxon>Ixodida</taxon>
        <taxon>Ixodoidea</taxon>
        <taxon>Ixodidae</taxon>
        <taxon>Rhipicephalinae</taxon>
        <taxon>Rhipicephalus</taxon>
        <taxon>Boophilus</taxon>
    </lineage>
</organism>
<dbReference type="AlphaFoldDB" id="A0A9J6D817"/>
<keyword evidence="2" id="KW-0472">Membrane</keyword>